<protein>
    <submittedName>
        <fullName evidence="1">Uncharacterized protein</fullName>
    </submittedName>
</protein>
<gene>
    <name evidence="1" type="ORF">Ga0123462_0488</name>
</gene>
<organism evidence="1 2">
    <name type="scientific">Mariprofundus ferrinatatus</name>
    <dbReference type="NCBI Taxonomy" id="1921087"/>
    <lineage>
        <taxon>Bacteria</taxon>
        <taxon>Pseudomonadati</taxon>
        <taxon>Pseudomonadota</taxon>
        <taxon>Candidatius Mariprofundia</taxon>
        <taxon>Mariprofundales</taxon>
        <taxon>Mariprofundaceae</taxon>
        <taxon>Mariprofundus</taxon>
    </lineage>
</organism>
<dbReference type="AlphaFoldDB" id="A0A2K8L285"/>
<name>A0A2K8L285_9PROT</name>
<dbReference type="Proteomes" id="UP000231637">
    <property type="component" value="Chromosome"/>
</dbReference>
<dbReference type="OrthoDB" id="9839127at2"/>
<evidence type="ECO:0000313" key="1">
    <source>
        <dbReference type="EMBL" id="ATX81363.1"/>
    </source>
</evidence>
<dbReference type="RefSeq" id="WP_100264837.1">
    <property type="nucleotide sequence ID" value="NZ_CP018800.1"/>
</dbReference>
<reference evidence="1 2" key="1">
    <citation type="submission" date="2016-12" db="EMBL/GenBank/DDBJ databases">
        <title>Isolation and genomic insights into novel planktonic Zetaproteobacteria from stratified waters of the Chesapeake Bay.</title>
        <authorList>
            <person name="McAllister S.M."/>
            <person name="Kato S."/>
            <person name="Chan C.S."/>
            <person name="Chiu B.K."/>
            <person name="Field E.K."/>
        </authorList>
    </citation>
    <scope>NUCLEOTIDE SEQUENCE [LARGE SCALE GENOMIC DNA]</scope>
    <source>
        <strain evidence="1 2">CP-8</strain>
    </source>
</reference>
<dbReference type="EMBL" id="CP018800">
    <property type="protein sequence ID" value="ATX81363.1"/>
    <property type="molecule type" value="Genomic_DNA"/>
</dbReference>
<proteinExistence type="predicted"/>
<evidence type="ECO:0000313" key="2">
    <source>
        <dbReference type="Proteomes" id="UP000231637"/>
    </source>
</evidence>
<sequence length="117" mass="12881">MGQVIPFPASKSRTATIVDDFIQELAVQIGAEGAESFSFMRAEAEKVLDRYIKGINLEMNLMLPPTATSHEVEAVANQANSAMTKIREELSTELFGMMAEIVTLKEQLRILKRAGGH</sequence>
<dbReference type="KEGG" id="mfn:Ga0123462_0488"/>
<keyword evidence="2" id="KW-1185">Reference proteome</keyword>
<accession>A0A2K8L285</accession>